<name>A0A0R3WF38_TAEAS</name>
<dbReference type="STRING" id="60517.A0A0R3WF38"/>
<dbReference type="WBParaSite" id="TASK_0000946501-mRNA-1">
    <property type="protein sequence ID" value="TASK_0000946501-mRNA-1"/>
    <property type="gene ID" value="TASK_0000946501"/>
</dbReference>
<protein>
    <submittedName>
        <fullName evidence="1">SAM-dependent methyltransferase</fullName>
    </submittedName>
</protein>
<evidence type="ECO:0000313" key="1">
    <source>
        <dbReference type="WBParaSite" id="TASK_0000946501-mRNA-1"/>
    </source>
</evidence>
<reference evidence="1" key="1">
    <citation type="submission" date="2017-02" db="UniProtKB">
        <authorList>
            <consortium name="WormBaseParasite"/>
        </authorList>
    </citation>
    <scope>IDENTIFICATION</scope>
</reference>
<proteinExistence type="predicted"/>
<dbReference type="AlphaFoldDB" id="A0A0R3WF38"/>
<sequence length="163" mass="18642">LTSMDVYVPKLETDVSSMLNTPTPHTLLLVPSSIGLLDPEAIFAIGVKTRECMLGWAEGLRFYKHGQRRLSENLEAALSARYRHQNQTAGKNGEEHVYSQIQQIQNSRGFEDKRYKLAFRSERFATLNDLSRFYEDRRHLLVGYNGNHSLESSHLRTDPATAF</sequence>
<organism evidence="1">
    <name type="scientific">Taenia asiatica</name>
    <name type="common">Asian tapeworm</name>
    <dbReference type="NCBI Taxonomy" id="60517"/>
    <lineage>
        <taxon>Eukaryota</taxon>
        <taxon>Metazoa</taxon>
        <taxon>Spiralia</taxon>
        <taxon>Lophotrochozoa</taxon>
        <taxon>Platyhelminthes</taxon>
        <taxon>Cestoda</taxon>
        <taxon>Eucestoda</taxon>
        <taxon>Cyclophyllidea</taxon>
        <taxon>Taeniidae</taxon>
        <taxon>Taenia</taxon>
    </lineage>
</organism>
<accession>A0A0R3WF38</accession>